<dbReference type="PANTHER" id="PTHR31859:SF3">
    <property type="entry name" value="TETRATRICOPEPTIDE REPEAT PROTEIN 39A"/>
    <property type="match status" value="1"/>
</dbReference>
<name>A0ABV0RWF5_9TELE</name>
<proteinExistence type="predicted"/>
<dbReference type="Proteomes" id="UP001434883">
    <property type="component" value="Unassembled WGS sequence"/>
</dbReference>
<dbReference type="PANTHER" id="PTHR31859">
    <property type="entry name" value="TETRATRICOPEPTIDE REPEAT PROTEIN 39 FAMILY MEMBER"/>
    <property type="match status" value="1"/>
</dbReference>
<sequence>MAALDMFLRNEFEEAQARLLSRSKDSMYHALTYATILEMKAMMTFDPQHILTAGNTMKEAQALCQRNRRKSSFSKTFTEEELHAEVCYAECLLQRAALTFLQDENMINFIKGGIKVRNSYQTYKELHTILKSSGYTHGDNHGHFEGGVKLGVGAFNLMISMLPTRTLKLLEFVGFSGNKASQTQPLSWSLLMKCFLYPTRATQRALHHLETNKLQQKETKQDNQG</sequence>
<accession>A0ABV0RWF5</accession>
<evidence type="ECO:0000313" key="2">
    <source>
        <dbReference type="EMBL" id="MEQ2212201.1"/>
    </source>
</evidence>
<dbReference type="InterPro" id="IPR019412">
    <property type="entry name" value="IML2/TPR_39"/>
</dbReference>
<keyword evidence="3" id="KW-1185">Reference proteome</keyword>
<reference evidence="2 3" key="1">
    <citation type="submission" date="2021-06" db="EMBL/GenBank/DDBJ databases">
        <authorList>
            <person name="Palmer J.M."/>
        </authorList>
    </citation>
    <scope>NUCLEOTIDE SEQUENCE [LARGE SCALE GENOMIC DNA]</scope>
    <source>
        <strain evidence="2 3">XC_2019</strain>
        <tissue evidence="2">Muscle</tissue>
    </source>
</reference>
<protein>
    <submittedName>
        <fullName evidence="2">Tetratricopeptide repeat domain 39A</fullName>
    </submittedName>
</protein>
<evidence type="ECO:0000256" key="1">
    <source>
        <dbReference type="ARBA" id="ARBA00022803"/>
    </source>
</evidence>
<comment type="caution">
    <text evidence="2">The sequence shown here is derived from an EMBL/GenBank/DDBJ whole genome shotgun (WGS) entry which is preliminary data.</text>
</comment>
<dbReference type="Pfam" id="PF10300">
    <property type="entry name" value="Iml2-TPR_39"/>
    <property type="match status" value="1"/>
</dbReference>
<dbReference type="EMBL" id="JAHRIN010059526">
    <property type="protein sequence ID" value="MEQ2212201.1"/>
    <property type="molecule type" value="Genomic_DNA"/>
</dbReference>
<keyword evidence="1" id="KW-0802">TPR repeat</keyword>
<organism evidence="2 3">
    <name type="scientific">Xenoophorus captivus</name>
    <dbReference type="NCBI Taxonomy" id="1517983"/>
    <lineage>
        <taxon>Eukaryota</taxon>
        <taxon>Metazoa</taxon>
        <taxon>Chordata</taxon>
        <taxon>Craniata</taxon>
        <taxon>Vertebrata</taxon>
        <taxon>Euteleostomi</taxon>
        <taxon>Actinopterygii</taxon>
        <taxon>Neopterygii</taxon>
        <taxon>Teleostei</taxon>
        <taxon>Neoteleostei</taxon>
        <taxon>Acanthomorphata</taxon>
        <taxon>Ovalentaria</taxon>
        <taxon>Atherinomorphae</taxon>
        <taxon>Cyprinodontiformes</taxon>
        <taxon>Goodeidae</taxon>
        <taxon>Xenoophorus</taxon>
    </lineage>
</organism>
<gene>
    <name evidence="2" type="primary">TTC39A_2</name>
    <name evidence="2" type="ORF">XENOCAPTIV_027406</name>
</gene>
<evidence type="ECO:0000313" key="3">
    <source>
        <dbReference type="Proteomes" id="UP001434883"/>
    </source>
</evidence>